<dbReference type="InterPro" id="IPR005844">
    <property type="entry name" value="A-D-PHexomutase_a/b/a-I"/>
</dbReference>
<reference evidence="10 11" key="1">
    <citation type="submission" date="2018-10" db="EMBL/GenBank/DDBJ databases">
        <authorList>
            <consortium name="Pathogen Informatics"/>
        </authorList>
    </citation>
    <scope>NUCLEOTIDE SEQUENCE [LARGE SCALE GENOMIC DNA]</scope>
</reference>
<dbReference type="Pfam" id="PF24947">
    <property type="entry name" value="PGM1_C_vert_fung"/>
    <property type="match status" value="1"/>
</dbReference>
<organism evidence="10 11">
    <name type="scientific">Mesocestoides corti</name>
    <name type="common">Flatworm</name>
    <dbReference type="NCBI Taxonomy" id="53468"/>
    <lineage>
        <taxon>Eukaryota</taxon>
        <taxon>Metazoa</taxon>
        <taxon>Spiralia</taxon>
        <taxon>Lophotrochozoa</taxon>
        <taxon>Platyhelminthes</taxon>
        <taxon>Cestoda</taxon>
        <taxon>Eucestoda</taxon>
        <taxon>Cyclophyllidea</taxon>
        <taxon>Mesocestoididae</taxon>
        <taxon>Mesocestoides</taxon>
    </lineage>
</organism>
<name>A0A0R3UFJ2_MESCO</name>
<dbReference type="PROSITE" id="PS50879">
    <property type="entry name" value="RNASE_H_1"/>
    <property type="match status" value="1"/>
</dbReference>
<dbReference type="GO" id="GO:0004614">
    <property type="term" value="F:phosphoglucomutase activity"/>
    <property type="evidence" value="ECO:0007669"/>
    <property type="project" value="UniProtKB-EC"/>
</dbReference>
<keyword evidence="6" id="KW-0479">Metal-binding</keyword>
<evidence type="ECO:0000256" key="4">
    <source>
        <dbReference type="ARBA" id="ARBA00012728"/>
    </source>
</evidence>
<evidence type="ECO:0000256" key="2">
    <source>
        <dbReference type="ARBA" id="ARBA00001946"/>
    </source>
</evidence>
<dbReference type="InterPro" id="IPR002156">
    <property type="entry name" value="RNaseH_domain"/>
</dbReference>
<dbReference type="OrthoDB" id="2291at2759"/>
<dbReference type="PANTHER" id="PTHR22573">
    <property type="entry name" value="PHOSPHOHEXOMUTASE FAMILY MEMBER"/>
    <property type="match status" value="1"/>
</dbReference>
<comment type="cofactor">
    <cofactor evidence="2">
        <name>Mg(2+)</name>
        <dbReference type="ChEBI" id="CHEBI:18420"/>
    </cofactor>
</comment>
<dbReference type="Proteomes" id="UP000267029">
    <property type="component" value="Unassembled WGS sequence"/>
</dbReference>
<keyword evidence="7" id="KW-0460">Magnesium</keyword>
<dbReference type="Pfam" id="PF02880">
    <property type="entry name" value="PGM_PMM_III"/>
    <property type="match status" value="1"/>
</dbReference>
<dbReference type="InterPro" id="IPR016055">
    <property type="entry name" value="A-D-PHexomutase_a/b/a-I/II/III"/>
</dbReference>
<evidence type="ECO:0000259" key="9">
    <source>
        <dbReference type="PROSITE" id="PS50879"/>
    </source>
</evidence>
<protein>
    <recommendedName>
        <fullName evidence="4">phosphoglucomutase (alpha-D-glucose-1,6-bisphosphate-dependent)</fullName>
        <ecNumber evidence="4">5.4.2.2</ecNumber>
    </recommendedName>
</protein>
<comment type="similarity">
    <text evidence="3">Belongs to the phosphohexose mutase family.</text>
</comment>
<dbReference type="GO" id="GO:0005829">
    <property type="term" value="C:cytosol"/>
    <property type="evidence" value="ECO:0007669"/>
    <property type="project" value="TreeGrafter"/>
</dbReference>
<evidence type="ECO:0000256" key="1">
    <source>
        <dbReference type="ARBA" id="ARBA00000443"/>
    </source>
</evidence>
<comment type="catalytic activity">
    <reaction evidence="1">
        <text>alpha-D-glucose 1-phosphate = alpha-D-glucose 6-phosphate</text>
        <dbReference type="Rhea" id="RHEA:23536"/>
        <dbReference type="ChEBI" id="CHEBI:58225"/>
        <dbReference type="ChEBI" id="CHEBI:58601"/>
        <dbReference type="EC" id="5.4.2.2"/>
    </reaction>
</comment>
<dbReference type="Gene3D" id="3.30.310.50">
    <property type="entry name" value="Alpha-D-phosphohexomutase, C-terminal domain"/>
    <property type="match status" value="1"/>
</dbReference>
<keyword evidence="5" id="KW-0597">Phosphoprotein</keyword>
<dbReference type="SUPFAM" id="SSF55957">
    <property type="entry name" value="Phosphoglucomutase, C-terminal domain"/>
    <property type="match status" value="1"/>
</dbReference>
<keyword evidence="8" id="KW-0413">Isomerase</keyword>
<dbReference type="NCBIfam" id="NF005737">
    <property type="entry name" value="PRK07564.1-1"/>
    <property type="match status" value="1"/>
</dbReference>
<dbReference type="InterPro" id="IPR005846">
    <property type="entry name" value="A-D-PHexomutase_a/b/a-III"/>
</dbReference>
<dbReference type="Pfam" id="PF00075">
    <property type="entry name" value="RNase_H"/>
    <property type="match status" value="1"/>
</dbReference>
<dbReference type="PROSITE" id="PS00710">
    <property type="entry name" value="PGM_PMM"/>
    <property type="match status" value="1"/>
</dbReference>
<dbReference type="GO" id="GO:0000287">
    <property type="term" value="F:magnesium ion binding"/>
    <property type="evidence" value="ECO:0007669"/>
    <property type="project" value="InterPro"/>
</dbReference>
<dbReference type="PANTHER" id="PTHR22573:SF2">
    <property type="entry name" value="PHOSPHOGLUCOMUTASE"/>
    <property type="match status" value="1"/>
</dbReference>
<dbReference type="Pfam" id="PF02879">
    <property type="entry name" value="PGM_PMM_II"/>
    <property type="match status" value="1"/>
</dbReference>
<evidence type="ECO:0000256" key="6">
    <source>
        <dbReference type="ARBA" id="ARBA00022723"/>
    </source>
</evidence>
<evidence type="ECO:0000313" key="10">
    <source>
        <dbReference type="EMBL" id="VDD79891.1"/>
    </source>
</evidence>
<evidence type="ECO:0000256" key="5">
    <source>
        <dbReference type="ARBA" id="ARBA00022553"/>
    </source>
</evidence>
<dbReference type="EMBL" id="UXSR01005220">
    <property type="protein sequence ID" value="VDD79891.1"/>
    <property type="molecule type" value="Genomic_DNA"/>
</dbReference>
<feature type="domain" description="RNase H type-1" evidence="9">
    <location>
        <begin position="12"/>
        <end position="262"/>
    </location>
</feature>
<dbReference type="FunFam" id="3.40.120.10:FF:000004">
    <property type="entry name" value="Phosphoglucomutase 5"/>
    <property type="match status" value="1"/>
</dbReference>
<dbReference type="SUPFAM" id="SSF53098">
    <property type="entry name" value="Ribonuclease H-like"/>
    <property type="match status" value="1"/>
</dbReference>
<dbReference type="FunFam" id="3.30.310.50:FF:000002">
    <property type="entry name" value="Phosphoglucomutase 5"/>
    <property type="match status" value="1"/>
</dbReference>
<dbReference type="InterPro" id="IPR005845">
    <property type="entry name" value="A-D-PHexomutase_a/b/a-II"/>
</dbReference>
<dbReference type="InterPro" id="IPR036397">
    <property type="entry name" value="RNaseH_sf"/>
</dbReference>
<dbReference type="AlphaFoldDB" id="A0A0R3UFJ2"/>
<dbReference type="InterPro" id="IPR036900">
    <property type="entry name" value="A-D-PHexomutase_C_sf"/>
</dbReference>
<dbReference type="Gene3D" id="3.40.120.10">
    <property type="entry name" value="Alpha-D-Glucose-1,6-Bisphosphate, subunit A, domain 3"/>
    <property type="match status" value="3"/>
</dbReference>
<keyword evidence="11" id="KW-1185">Reference proteome</keyword>
<dbReference type="SUPFAM" id="SSF53738">
    <property type="entry name" value="Phosphoglucomutase, first 3 domains"/>
    <property type="match status" value="3"/>
</dbReference>
<dbReference type="InterPro" id="IPR005841">
    <property type="entry name" value="Alpha-D-phosphohexomutase_SF"/>
</dbReference>
<evidence type="ECO:0000313" key="11">
    <source>
        <dbReference type="Proteomes" id="UP000267029"/>
    </source>
</evidence>
<evidence type="ECO:0000256" key="7">
    <source>
        <dbReference type="ARBA" id="ARBA00022842"/>
    </source>
</evidence>
<evidence type="ECO:0000256" key="8">
    <source>
        <dbReference type="ARBA" id="ARBA00023235"/>
    </source>
</evidence>
<dbReference type="GO" id="GO:0004523">
    <property type="term" value="F:RNA-DNA hybrid ribonuclease activity"/>
    <property type="evidence" value="ECO:0007669"/>
    <property type="project" value="InterPro"/>
</dbReference>
<accession>A0A0R3UFJ2</accession>
<dbReference type="GO" id="GO:0005975">
    <property type="term" value="P:carbohydrate metabolic process"/>
    <property type="evidence" value="ECO:0007669"/>
    <property type="project" value="InterPro"/>
</dbReference>
<dbReference type="Gene3D" id="3.30.420.10">
    <property type="entry name" value="Ribonuclease H-like superfamily/Ribonuclease H"/>
    <property type="match status" value="1"/>
</dbReference>
<proteinExistence type="inferred from homology"/>
<dbReference type="EC" id="5.4.2.2" evidence="4"/>
<evidence type="ECO:0000256" key="3">
    <source>
        <dbReference type="ARBA" id="ARBA00010231"/>
    </source>
</evidence>
<dbReference type="Pfam" id="PF02878">
    <property type="entry name" value="PGM_PMM_I"/>
    <property type="match status" value="1"/>
</dbReference>
<dbReference type="FunFam" id="3.40.120.10:FF:000005">
    <property type="entry name" value="Phosphoglucomutase 5"/>
    <property type="match status" value="1"/>
</dbReference>
<dbReference type="PRINTS" id="PR00509">
    <property type="entry name" value="PGMPMM"/>
</dbReference>
<dbReference type="InterPro" id="IPR016066">
    <property type="entry name" value="A-D-PHexomutase_CS"/>
</dbReference>
<dbReference type="CDD" id="cd09280">
    <property type="entry name" value="RNase_HI_eukaryote_like"/>
    <property type="match status" value="1"/>
</dbReference>
<dbReference type="InterPro" id="IPR012337">
    <property type="entry name" value="RNaseH-like_sf"/>
</dbReference>
<dbReference type="STRING" id="53468.A0A0R3UFJ2"/>
<dbReference type="InterPro" id="IPR045244">
    <property type="entry name" value="PGM"/>
</dbReference>
<sequence length="883" mass="98262">MLFFFICLDLNEASKVLVYTDGSCKGPLENRRAGFGVFWGTDHPWNVSERLKGRQTNNRAEIEACIRALKQANDAGIRGVKIVTDSKFTIKCATVWYFRWQKNDWKLANGTPVLHRKDIQRLVEQLAVPGLHVSWFHLLSVGQHKSSHHQTIPQALIEWTMQPLPGTCFTTKYLSPTSFERKMPQWRHFPMPLTSQIAPPTPIPSSPFSHCKRRVGALRSRSQFRISHVVCVIHIKEECHSPGHQGKWGNEQADRLANIGADLPYPCDNEEDPGDVEVENMIVEFNHFFFYLLPSSQMADEFLIQTRPTKPFEGQKPGTSGLRKPTKTFMLPNYVENFVQASLTVAKKHQKPDTQFRLVLGGDGRYFLKEALLNAIVPLCAANGVEEVMIGENGILSTPAISTIIRRYGTTGGFILTASHNPGGIDGDFGLKYNIDNGGPATETITDEIYQITTKIHEYQTLDRPIPIDLTKIGTTDYNLKGGKIFKVTIVSSTQDYITYMKEIFDFDMIKEFLNGGNGKPPFKVLVDGLSGVTGPYIRALLIDNFGLPESSTLDCTPLPDFGGHHPDPNLTYAAKLVDAVRADKSISLAAAFDGDGDRNMIIGQGGFFVCPCDSLAVIADNAESIKYFEKNGVRGFARSMPTSPAVDRLQARFPGPVVCKDKKIDVYETPTGWKFFGNLLDADKVSVCGEESFGTGSNHIREKDGIWTFLCWASLLAARQAAGLSPRVSDVMKEHWSKYGRDFFTRYDYEDCTEEQGKQVMERVEALLKDPGFVGRTYKTNSGAAFKVLSIDNFSYTDPVDQSVSKNQGIRIMLSNDTRFVYRISGTGSSGATIRIYVNTFSADPKTHALAATAYMAPHIELALGLCGIQYITHRTKPTVIT</sequence>
<dbReference type="GO" id="GO:0003676">
    <property type="term" value="F:nucleic acid binding"/>
    <property type="evidence" value="ECO:0007669"/>
    <property type="project" value="InterPro"/>
</dbReference>
<gene>
    <name evidence="10" type="ORF">MCOS_LOCUS5894</name>
</gene>